<name>Q6AJU5_DESPS</name>
<keyword evidence="1" id="KW-0732">Signal</keyword>
<reference evidence="3" key="1">
    <citation type="journal article" date="2004" name="Environ. Microbiol.">
        <title>The genome of Desulfotalea psychrophila, a sulfate-reducing bacterium from permanently cold Arctic sediments.</title>
        <authorList>
            <person name="Rabus R."/>
            <person name="Ruepp A."/>
            <person name="Frickey T."/>
            <person name="Rattei T."/>
            <person name="Fartmann B."/>
            <person name="Stark M."/>
            <person name="Bauer M."/>
            <person name="Zibat A."/>
            <person name="Lombardot T."/>
            <person name="Becker I."/>
            <person name="Amann J."/>
            <person name="Gellner K."/>
            <person name="Teeling H."/>
            <person name="Leuschner W.D."/>
            <person name="Gloeckner F.-O."/>
            <person name="Lupas A.N."/>
            <person name="Amann R."/>
            <person name="Klenk H.-P."/>
        </authorList>
    </citation>
    <scope>NUCLEOTIDE SEQUENCE [LARGE SCALE GENOMIC DNA]</scope>
    <source>
        <strain evidence="3">DSM 12343 / LSv54</strain>
    </source>
</reference>
<accession>Q6AJU5</accession>
<dbReference type="HOGENOM" id="CLU_348072_0_0_7"/>
<dbReference type="EMBL" id="CR522870">
    <property type="protein sequence ID" value="CAG37381.1"/>
    <property type="molecule type" value="Genomic_DNA"/>
</dbReference>
<dbReference type="Gene3D" id="1.25.40.10">
    <property type="entry name" value="Tetratricopeptide repeat domain"/>
    <property type="match status" value="2"/>
</dbReference>
<dbReference type="OrthoDB" id="5428062at2"/>
<feature type="signal peptide" evidence="1">
    <location>
        <begin position="1"/>
        <end position="25"/>
    </location>
</feature>
<sequence length="804" mass="91428">MKKTTITTTFLLIFLSAVNSFSALLQEINRVEQAQTIKLYLSFDKLPAYSLDQTGRRIDLILEDTILGPRAKLPHPGENVIRYAPIKSNNNLTLSLGLRYLPEKQAIMVASGKQLILEITTGSLYTKSFKELSRQLDGLSQGKGNNLNYLTPLSTSPYRYNWKSFFSEYQPEIKIKLPVSISWPPFPMVQFLPPMFAENSALLPKNLLNDGKNNKWPGLLLALPGLIEKSTNPLEQRKLALIYGEVLARAGRYEESYRQFYLIQKSYPKTFLATLAHYLLLHVQADNVDKFLADFEIEQVANRIPKSNPLFPYIFINQIELALGADDLAKMNTLLLQDNIGLPADLENAKAVRQADYWHAINQPIKAAAAYNIASWEKVLTKQPYSRNGFCDTLFTQKKYSKGANCYGKLASYSNLKDSLSMVLYRRASCQEKAGRLKNQTARLAFEQVAEAFPNQEGGIRARLRSYDLAITAAKSPETMGKIAGQYLEIAEKEPQRDVSEEAYFKGALAFYLAGENSACLKTLKKMHSSLQFGRLHETGQALLLEAIPKEVQRLASEKKYKQIIIILEQNKESFANGWIDDQVTKELAKAYYALGLYQKAHQVFLYLLTNGPSHNETIYLPLIHSAYYAGAYIRVTDYCRRYQIFYPEGKDYREIRLYMCKALLALGRNVAALQNLPDPLPQSAAAQKIATKVFFYNGLYQKVLDLAKKRTNNFPESLFFQAESLWQLGNRSTAYSLFQQIEKTSMYNGQSLYRQAEFLLQNNQENRARRVLQQLTEDASETSWAKLAQQELVLLNISEMGKE</sequence>
<proteinExistence type="predicted"/>
<organism evidence="2 3">
    <name type="scientific">Desulfotalea psychrophila (strain LSv54 / DSM 12343)</name>
    <dbReference type="NCBI Taxonomy" id="177439"/>
    <lineage>
        <taxon>Bacteria</taxon>
        <taxon>Pseudomonadati</taxon>
        <taxon>Thermodesulfobacteriota</taxon>
        <taxon>Desulfobulbia</taxon>
        <taxon>Desulfobulbales</taxon>
        <taxon>Desulfocapsaceae</taxon>
        <taxon>Desulfotalea</taxon>
    </lineage>
</organism>
<dbReference type="InterPro" id="IPR011990">
    <property type="entry name" value="TPR-like_helical_dom_sf"/>
</dbReference>
<protein>
    <recommendedName>
        <fullName evidence="4">Tetratricopeptide repeat protein</fullName>
    </recommendedName>
</protein>
<evidence type="ECO:0008006" key="4">
    <source>
        <dbReference type="Google" id="ProtNLM"/>
    </source>
</evidence>
<dbReference type="STRING" id="177439.DP2652"/>
<dbReference type="Proteomes" id="UP000000602">
    <property type="component" value="Chromosome"/>
</dbReference>
<feature type="chain" id="PRO_5004270601" description="Tetratricopeptide repeat protein" evidence="1">
    <location>
        <begin position="26"/>
        <end position="804"/>
    </location>
</feature>
<dbReference type="eggNOG" id="COG0457">
    <property type="taxonomic scope" value="Bacteria"/>
</dbReference>
<gene>
    <name evidence="2" type="ordered locus">DP2652</name>
</gene>
<dbReference type="SUPFAM" id="SSF48452">
    <property type="entry name" value="TPR-like"/>
    <property type="match status" value="1"/>
</dbReference>
<dbReference type="Pfam" id="PF13174">
    <property type="entry name" value="TPR_6"/>
    <property type="match status" value="1"/>
</dbReference>
<dbReference type="KEGG" id="dps:DP2652"/>
<evidence type="ECO:0000313" key="2">
    <source>
        <dbReference type="EMBL" id="CAG37381.1"/>
    </source>
</evidence>
<dbReference type="AlphaFoldDB" id="Q6AJU5"/>
<evidence type="ECO:0000256" key="1">
    <source>
        <dbReference type="SAM" id="SignalP"/>
    </source>
</evidence>
<dbReference type="InterPro" id="IPR019734">
    <property type="entry name" value="TPR_rpt"/>
</dbReference>
<keyword evidence="3" id="KW-1185">Reference proteome</keyword>
<evidence type="ECO:0000313" key="3">
    <source>
        <dbReference type="Proteomes" id="UP000000602"/>
    </source>
</evidence>
<dbReference type="RefSeq" id="WP_011189893.1">
    <property type="nucleotide sequence ID" value="NC_006138.1"/>
</dbReference>